<organism evidence="3 4">
    <name type="scientific">Candidatus Fervidibacter japonicus</name>
    <dbReference type="NCBI Taxonomy" id="2035412"/>
    <lineage>
        <taxon>Bacteria</taxon>
        <taxon>Candidatus Fervidibacterota</taxon>
        <taxon>Candidatus Fervidibacter</taxon>
    </lineage>
</organism>
<dbReference type="SUPFAM" id="SSF63411">
    <property type="entry name" value="LuxS/MPP-like metallohydrolase"/>
    <property type="match status" value="2"/>
</dbReference>
<keyword evidence="3" id="KW-0378">Hydrolase</keyword>
<dbReference type="InterPro" id="IPR011765">
    <property type="entry name" value="Pept_M16_N"/>
</dbReference>
<reference evidence="4" key="1">
    <citation type="submission" date="2017-09" db="EMBL/GenBank/DDBJ databases">
        <title>Metaegenomics of thermophilic ammonia-oxidizing enrichment culture.</title>
        <authorList>
            <person name="Kato S."/>
            <person name="Suzuki K."/>
        </authorList>
    </citation>
    <scope>NUCLEOTIDE SEQUENCE [LARGE SCALE GENOMIC DNA]</scope>
</reference>
<dbReference type="EMBL" id="BEHT01000017">
    <property type="protein sequence ID" value="GBC98918.1"/>
    <property type="molecule type" value="Genomic_DNA"/>
</dbReference>
<accession>A0A2H5XCK0</accession>
<evidence type="ECO:0000259" key="1">
    <source>
        <dbReference type="Pfam" id="PF00675"/>
    </source>
</evidence>
<evidence type="ECO:0000313" key="4">
    <source>
        <dbReference type="Proteomes" id="UP000236173"/>
    </source>
</evidence>
<dbReference type="AlphaFoldDB" id="A0A2H5XCK0"/>
<feature type="domain" description="Peptidase M16 C-terminal" evidence="2">
    <location>
        <begin position="171"/>
        <end position="344"/>
    </location>
</feature>
<dbReference type="GO" id="GO:0046872">
    <property type="term" value="F:metal ion binding"/>
    <property type="evidence" value="ECO:0007669"/>
    <property type="project" value="InterPro"/>
</dbReference>
<gene>
    <name evidence="3" type="ORF">HRbin17_01437</name>
</gene>
<dbReference type="InterPro" id="IPR050361">
    <property type="entry name" value="MPP/UQCRC_Complex"/>
</dbReference>
<feature type="domain" description="Peptidase M16 N-terminal" evidence="1">
    <location>
        <begin position="19"/>
        <end position="145"/>
    </location>
</feature>
<dbReference type="EC" id="3.4.24.-" evidence="3"/>
<dbReference type="GO" id="GO:0008233">
    <property type="term" value="F:peptidase activity"/>
    <property type="evidence" value="ECO:0007669"/>
    <property type="project" value="UniProtKB-KW"/>
</dbReference>
<evidence type="ECO:0000313" key="3">
    <source>
        <dbReference type="EMBL" id="GBC98918.1"/>
    </source>
</evidence>
<dbReference type="Proteomes" id="UP000236173">
    <property type="component" value="Unassembled WGS sequence"/>
</dbReference>
<name>A0A2H5XCK0_9BACT</name>
<dbReference type="InterPro" id="IPR007863">
    <property type="entry name" value="Peptidase_M16_C"/>
</dbReference>
<dbReference type="Gene3D" id="3.30.830.10">
    <property type="entry name" value="Metalloenzyme, LuxS/M16 peptidase-like"/>
    <property type="match status" value="2"/>
</dbReference>
<dbReference type="GO" id="GO:0006508">
    <property type="term" value="P:proteolysis"/>
    <property type="evidence" value="ECO:0007669"/>
    <property type="project" value="UniProtKB-KW"/>
</dbReference>
<proteinExistence type="predicted"/>
<sequence>MTLWEPVRMTLPNGCTVIARRVAATPMVTVHGFIKGGAVWDSPTKPGCAALMAQVMRRGTEHHSAQEIDDLLERRGAELSLNVQPEGLAIQLSCLPQDLPDCLRLMAEVLRYPTFPDDEVEKQRLRWLNALRDALTRPEEVSRRRFLQLAYPPDHPFHCPVEGTPEGVATVTRDDLLATHRRVTPSNGVFAVVGNMEPQALAEQLALALADWTADGTPVVFPPASLPPSTVLERQALPDRTQCWIAMGHRGLRRTDERFYAANVLVTILGAGWGRLFTQIRDNQGLAYAVSASLQAGLGEGPFLVRMGVNPKDVDRALDSALAELRKACQEPPSPDEVADAKNYLLGRLVLGMETSAGVASLLVNCELFGLGLDYPQRAKCFYDPITPEQVLEVARSVLHPDRVAIAIAGP</sequence>
<protein>
    <submittedName>
        <fullName evidence="3">Putative zinc protease</fullName>
        <ecNumber evidence="3">3.4.24.-</ecNumber>
    </submittedName>
</protein>
<dbReference type="Pfam" id="PF00675">
    <property type="entry name" value="Peptidase_M16"/>
    <property type="match status" value="1"/>
</dbReference>
<dbReference type="Pfam" id="PF05193">
    <property type="entry name" value="Peptidase_M16_C"/>
    <property type="match status" value="1"/>
</dbReference>
<evidence type="ECO:0000259" key="2">
    <source>
        <dbReference type="Pfam" id="PF05193"/>
    </source>
</evidence>
<comment type="caution">
    <text evidence="3">The sequence shown here is derived from an EMBL/GenBank/DDBJ whole genome shotgun (WGS) entry which is preliminary data.</text>
</comment>
<keyword evidence="3" id="KW-0645">Protease</keyword>
<dbReference type="InterPro" id="IPR011249">
    <property type="entry name" value="Metalloenz_LuxS/M16"/>
</dbReference>
<dbReference type="PANTHER" id="PTHR11851">
    <property type="entry name" value="METALLOPROTEASE"/>
    <property type="match status" value="1"/>
</dbReference>
<dbReference type="PANTHER" id="PTHR11851:SF224">
    <property type="entry name" value="PROCESSING PROTEASE"/>
    <property type="match status" value="1"/>
</dbReference>